<dbReference type="FunFam" id="2.10.60.10:FF:000003">
    <property type="entry name" value="lymphocyte antigen 6E isoform X1"/>
    <property type="match status" value="1"/>
</dbReference>
<feature type="domain" description="UPAR/Ly6" evidence="8">
    <location>
        <begin position="80"/>
        <end position="155"/>
    </location>
</feature>
<organism evidence="9 10">
    <name type="scientific">Ovis aries</name>
    <name type="common">Sheep</name>
    <dbReference type="NCBI Taxonomy" id="9940"/>
    <lineage>
        <taxon>Eukaryota</taxon>
        <taxon>Metazoa</taxon>
        <taxon>Chordata</taxon>
        <taxon>Craniata</taxon>
        <taxon>Vertebrata</taxon>
        <taxon>Euteleostomi</taxon>
        <taxon>Mammalia</taxon>
        <taxon>Eutheria</taxon>
        <taxon>Laurasiatheria</taxon>
        <taxon>Artiodactyla</taxon>
        <taxon>Ruminantia</taxon>
        <taxon>Pecora</taxon>
        <taxon>Bovidae</taxon>
        <taxon>Caprinae</taxon>
        <taxon>Ovis</taxon>
    </lineage>
</organism>
<dbReference type="PANTHER" id="PTHR16982">
    <property type="entry name" value="LYMPHOCYTE ANTIGEN 6D"/>
    <property type="match status" value="1"/>
</dbReference>
<dbReference type="SUPFAM" id="SSF57302">
    <property type="entry name" value="Snake toxin-like"/>
    <property type="match status" value="2"/>
</dbReference>
<keyword evidence="2" id="KW-1003">Cell membrane</keyword>
<reference evidence="9 10" key="1">
    <citation type="submission" date="2020-12" db="EMBL/GenBank/DDBJ databases">
        <title>De novo assembly of Tibetan sheep genome.</title>
        <authorList>
            <person name="Li X."/>
        </authorList>
    </citation>
    <scope>NUCLEOTIDE SEQUENCE [LARGE SCALE GENOMIC DNA]</scope>
    <source>
        <tissue evidence="9">Heart</tissue>
    </source>
</reference>
<dbReference type="FunFam" id="2.10.60.10:FF:000030">
    <property type="entry name" value="Lymphocyte antigen 6 complex, locus G6G"/>
    <property type="match status" value="1"/>
</dbReference>
<dbReference type="SMART" id="SM00134">
    <property type="entry name" value="LU"/>
    <property type="match status" value="2"/>
</dbReference>
<evidence type="ECO:0000313" key="9">
    <source>
        <dbReference type="EMBL" id="KAG5204723.1"/>
    </source>
</evidence>
<keyword evidence="3" id="KW-0336">GPI-anchor</keyword>
<dbReference type="EMBL" id="JAEMGP010000009">
    <property type="protein sequence ID" value="KAG5204723.1"/>
    <property type="molecule type" value="Genomic_DNA"/>
</dbReference>
<dbReference type="PANTHER" id="PTHR16982:SF2">
    <property type="entry name" value="LYMPHOCYTE ANTIGEN 6D"/>
    <property type="match status" value="1"/>
</dbReference>
<evidence type="ECO:0000256" key="2">
    <source>
        <dbReference type="ARBA" id="ARBA00022475"/>
    </source>
</evidence>
<dbReference type="CDD" id="cd23542">
    <property type="entry name" value="TFP_LU_ECD_Ly6D"/>
    <property type="match status" value="1"/>
</dbReference>
<evidence type="ECO:0000256" key="3">
    <source>
        <dbReference type="ARBA" id="ARBA00022622"/>
    </source>
</evidence>
<gene>
    <name evidence="9" type="ORF">JEQ12_019168</name>
</gene>
<evidence type="ECO:0000259" key="8">
    <source>
        <dbReference type="SMART" id="SM00134"/>
    </source>
</evidence>
<evidence type="ECO:0000256" key="4">
    <source>
        <dbReference type="ARBA" id="ARBA00022729"/>
    </source>
</evidence>
<keyword evidence="4" id="KW-0732">Signal</keyword>
<evidence type="ECO:0000256" key="7">
    <source>
        <dbReference type="SAM" id="MobiDB-lite"/>
    </source>
</evidence>
<feature type="domain" description="UPAR/Ly6" evidence="8">
    <location>
        <begin position="208"/>
        <end position="296"/>
    </location>
</feature>
<evidence type="ECO:0000256" key="6">
    <source>
        <dbReference type="ARBA" id="ARBA00023180"/>
    </source>
</evidence>
<evidence type="ECO:0000313" key="10">
    <source>
        <dbReference type="Proteomes" id="UP000664991"/>
    </source>
</evidence>
<keyword evidence="6" id="KW-0325">Glycoprotein</keyword>
<accession>A0A835ZYH2</accession>
<dbReference type="Gene3D" id="2.10.60.10">
    <property type="entry name" value="CD59"/>
    <property type="match status" value="2"/>
</dbReference>
<comment type="caution">
    <text evidence="9">The sequence shown here is derived from an EMBL/GenBank/DDBJ whole genome shotgun (WGS) entry which is preliminary data.</text>
</comment>
<comment type="subcellular location">
    <subcellularLocation>
        <location evidence="1">Cell membrane</location>
        <topology evidence="1">Lipid-anchor</topology>
        <topology evidence="1">GPI-anchor</topology>
    </subcellularLocation>
</comment>
<name>A0A835ZYH2_SHEEP</name>
<sequence>MPPEQEEEKEVPSPAPGPGPQGPRSPWLPEAWPRLTGNTPRAGGGRGGASPAPGPQGSPQWLPKPPAQTDRGPVLPSLPARALQCEPLVECAPPDKYCVITRAASPGGVLVMKSCAPTCPNSTVTSDGLALSVSCCRDNQCSSSAATGLPGGPGALSYWITCPSPDNCGAHLSAGTSGIHTLAPRASPSPVHPGPDNLVNTLLPAQALRCHVCSSSSNCKKPQVCLASSSFCKTVIRVEPLSGNLVEKNCSEWCTPTNGQQGQVSKGQETTLCCKGDLCNEGLQSWQSAAPSRTSAHLGLALACGLLALLWAPGL</sequence>
<dbReference type="GO" id="GO:0030098">
    <property type="term" value="P:lymphocyte differentiation"/>
    <property type="evidence" value="ECO:0007669"/>
    <property type="project" value="InterPro"/>
</dbReference>
<dbReference type="InterPro" id="IPR042339">
    <property type="entry name" value="Ly6D"/>
</dbReference>
<feature type="region of interest" description="Disordered" evidence="7">
    <location>
        <begin position="1"/>
        <end position="77"/>
    </location>
</feature>
<feature type="compositionally biased region" description="Pro residues" evidence="7">
    <location>
        <begin position="13"/>
        <end position="23"/>
    </location>
</feature>
<dbReference type="GO" id="GO:0005886">
    <property type="term" value="C:plasma membrane"/>
    <property type="evidence" value="ECO:0007669"/>
    <property type="project" value="UniProtKB-SubCell"/>
</dbReference>
<dbReference type="InterPro" id="IPR018363">
    <property type="entry name" value="CD59_antigen_CS"/>
</dbReference>
<dbReference type="PROSITE" id="PS00983">
    <property type="entry name" value="LY6_UPAR"/>
    <property type="match status" value="1"/>
</dbReference>
<feature type="compositionally biased region" description="Pro residues" evidence="7">
    <location>
        <begin position="52"/>
        <end position="66"/>
    </location>
</feature>
<proteinExistence type="predicted"/>
<dbReference type="GO" id="GO:0098552">
    <property type="term" value="C:side of membrane"/>
    <property type="evidence" value="ECO:0007669"/>
    <property type="project" value="UniProtKB-KW"/>
</dbReference>
<dbReference type="Pfam" id="PF00087">
    <property type="entry name" value="Toxin_TOLIP"/>
    <property type="match status" value="2"/>
</dbReference>
<dbReference type="GO" id="GO:0009986">
    <property type="term" value="C:cell surface"/>
    <property type="evidence" value="ECO:0007669"/>
    <property type="project" value="InterPro"/>
</dbReference>
<dbReference type="InterPro" id="IPR016054">
    <property type="entry name" value="LY6_UPA_recep-like"/>
</dbReference>
<evidence type="ECO:0000256" key="5">
    <source>
        <dbReference type="ARBA" id="ARBA00023136"/>
    </source>
</evidence>
<keyword evidence="5" id="KW-0472">Membrane</keyword>
<dbReference type="Proteomes" id="UP000664991">
    <property type="component" value="Unassembled WGS sequence"/>
</dbReference>
<dbReference type="AlphaFoldDB" id="A0A835ZYH2"/>
<protein>
    <recommendedName>
        <fullName evidence="8">UPAR/Ly6 domain-containing protein</fullName>
    </recommendedName>
</protein>
<keyword evidence="3" id="KW-0449">Lipoprotein</keyword>
<evidence type="ECO:0000256" key="1">
    <source>
        <dbReference type="ARBA" id="ARBA00004609"/>
    </source>
</evidence>
<dbReference type="InterPro" id="IPR045860">
    <property type="entry name" value="Snake_toxin-like_sf"/>
</dbReference>
<dbReference type="InterPro" id="IPR035076">
    <property type="entry name" value="Toxin/TOLIP"/>
</dbReference>